<dbReference type="KEGG" id="taes:123163737"/>
<evidence type="ECO:0000256" key="1">
    <source>
        <dbReference type="SAM" id="MobiDB-lite"/>
    </source>
</evidence>
<dbReference type="Gramene" id="TraesKAR7D01G0007540.2">
    <property type="protein sequence ID" value="cds.TraesKAR7D01G0007540.2"/>
    <property type="gene ID" value="TraesKAR7D01G0007540"/>
</dbReference>
<dbReference type="EnsemblPlants" id="TraesCS7D02G021100.2">
    <property type="protein sequence ID" value="TraesCS7D02G021100.2"/>
    <property type="gene ID" value="TraesCS7D02G021100"/>
</dbReference>
<sequence>MMAMMSLLSSFLLDDDIGYIQVMAVWGGHHTNLASAEGIVISSSETALTEYWQTMVPNSPMPLAILELLLTSTGHDDHMGKQDTNNIHTPNKWTGEKYVGASLLKSRKNGLHPTIDANARTETDNQKNQIWFYGWGPQKINNEKTIKGLVREPVKDIYDKKKEVWFYGWGPLKISDEKTRNELVREPIRKIYDKKNQIWFYGWGPQKIKNEKNMRGLVREQVKNIHDKKKQVWFYGWGQLNISDKKTRKELVREPVRKIYDKKNQIWFYGWGQVQNSNEKMAKHLVMEPVKQVYEEKNQFRGPQAKDDGARESGMQEDDGHQGGSHIHGESTVSNIIFFEESLKPGSTITPYIQPSATSGAPLLQRDVANTIPMSTENFTDILAMFAPVSSAMADDVWVMLDLCERPSLVKGEKKTCATSVESMVEFAASVLTGGNTRGLRAFSSPDVPAEGVTSSRKYKVVAARRATESSKTMTCHGMSFPFVVFMCHAVNPTRTYEVTLESEDLTSRMVLLAVCHLDTSEFDPMKMPGHAKPGDAPACHFIPRDSVLWAPVAPAAATAA</sequence>
<dbReference type="Gramene" id="TraesCS7D02G021100.2">
    <property type="protein sequence ID" value="TraesCS7D02G021100.2"/>
    <property type="gene ID" value="TraesCS7D02G021100"/>
</dbReference>
<dbReference type="PANTHER" id="PTHR31236:SF7">
    <property type="entry name" value="BURP DOMAIN-CONTAINING PROTEIN 10"/>
    <property type="match status" value="1"/>
</dbReference>
<organism evidence="3">
    <name type="scientific">Triticum aestivum</name>
    <name type="common">Wheat</name>
    <dbReference type="NCBI Taxonomy" id="4565"/>
    <lineage>
        <taxon>Eukaryota</taxon>
        <taxon>Viridiplantae</taxon>
        <taxon>Streptophyta</taxon>
        <taxon>Embryophyta</taxon>
        <taxon>Tracheophyta</taxon>
        <taxon>Spermatophyta</taxon>
        <taxon>Magnoliopsida</taxon>
        <taxon>Liliopsida</taxon>
        <taxon>Poales</taxon>
        <taxon>Poaceae</taxon>
        <taxon>BOP clade</taxon>
        <taxon>Pooideae</taxon>
        <taxon>Triticodae</taxon>
        <taxon>Triticeae</taxon>
        <taxon>Triticinae</taxon>
        <taxon>Triticum</taxon>
    </lineage>
</organism>
<dbReference type="GeneID" id="123163737"/>
<dbReference type="SMART" id="SM01045">
    <property type="entry name" value="BURP"/>
    <property type="match status" value="1"/>
</dbReference>
<dbReference type="Gramene" id="TraesJUL7D03G04319950.1">
    <property type="protein sequence ID" value="TraesJUL7D03G04319950.1"/>
    <property type="gene ID" value="TraesJUL7D03G04319950"/>
</dbReference>
<protein>
    <recommendedName>
        <fullName evidence="2">BURP domain-containing protein</fullName>
    </recommendedName>
</protein>
<reference evidence="3" key="1">
    <citation type="submission" date="2018-08" db="EMBL/GenBank/DDBJ databases">
        <authorList>
            <person name="Rossello M."/>
        </authorList>
    </citation>
    <scope>NUCLEOTIDE SEQUENCE [LARGE SCALE GENOMIC DNA]</scope>
    <source>
        <strain evidence="3">cv. Chinese Spring</strain>
    </source>
</reference>
<feature type="compositionally biased region" description="Basic and acidic residues" evidence="1">
    <location>
        <begin position="296"/>
        <end position="311"/>
    </location>
</feature>
<dbReference type="Gramene" id="TraesCS7D03G0048100.2">
    <property type="protein sequence ID" value="TraesCS7D03G0048100.2.CDS"/>
    <property type="gene ID" value="TraesCS7D03G0048100"/>
</dbReference>
<proteinExistence type="predicted"/>
<dbReference type="RefSeq" id="XP_044437027.1">
    <property type="nucleotide sequence ID" value="XM_044581092.1"/>
</dbReference>
<dbReference type="PANTHER" id="PTHR31236">
    <property type="entry name" value="BURP DOMAIN PROTEIN USPL1-LIKE"/>
    <property type="match status" value="1"/>
</dbReference>
<reference evidence="3" key="2">
    <citation type="submission" date="2018-10" db="UniProtKB">
        <authorList>
            <consortium name="EnsemblPlants"/>
        </authorList>
    </citation>
    <scope>IDENTIFICATION</scope>
</reference>
<name>A0A3B6TBG7_WHEAT</name>
<dbReference type="STRING" id="4565.A0A3B6TBG7"/>
<dbReference type="InterPro" id="IPR004873">
    <property type="entry name" value="BURP_dom"/>
</dbReference>
<gene>
    <name evidence="3" type="primary">LOC123163737</name>
</gene>
<evidence type="ECO:0000313" key="4">
    <source>
        <dbReference type="Proteomes" id="UP000019116"/>
    </source>
</evidence>
<dbReference type="Proteomes" id="UP000019116">
    <property type="component" value="Chromosome 7D"/>
</dbReference>
<accession>A0A3B6TBG7</accession>
<dbReference type="AlphaFoldDB" id="A0A3B6TBG7"/>
<feature type="region of interest" description="Disordered" evidence="1">
    <location>
        <begin position="296"/>
        <end position="327"/>
    </location>
</feature>
<dbReference type="Pfam" id="PF03181">
    <property type="entry name" value="BURP"/>
    <property type="match status" value="1"/>
</dbReference>
<evidence type="ECO:0000313" key="3">
    <source>
        <dbReference type="EnsemblPlants" id="TraesCS7D02G021100.2"/>
    </source>
</evidence>
<feature type="domain" description="BURP" evidence="2">
    <location>
        <begin position="337"/>
        <end position="553"/>
    </location>
</feature>
<keyword evidence="4" id="KW-1185">Reference proteome</keyword>
<dbReference type="PROSITE" id="PS51277">
    <property type="entry name" value="BURP"/>
    <property type="match status" value="1"/>
</dbReference>
<evidence type="ECO:0000259" key="2">
    <source>
        <dbReference type="PROSITE" id="PS51277"/>
    </source>
</evidence>
<dbReference type="InterPro" id="IPR044816">
    <property type="entry name" value="BURP"/>
</dbReference>